<dbReference type="AlphaFoldDB" id="A0AAD2CA22"/>
<dbReference type="PANTHER" id="PTHR21052">
    <property type="entry name" value="SPERMATOGENESIS ASSOCIATED 11-RELATED"/>
    <property type="match status" value="1"/>
</dbReference>
<protein>
    <recommendedName>
        <fullName evidence="3">Alpha-ketoglutarate-dependent dioxygenase AlkB-like domain-containing protein</fullName>
    </recommendedName>
</protein>
<evidence type="ECO:0000313" key="2">
    <source>
        <dbReference type="Proteomes" id="UP001295423"/>
    </source>
</evidence>
<accession>A0AAD2CA22</accession>
<sequence>MSLRLVNLVKLADRGLIRCRRRFSVAPTVLEADASFVDTRFAPSDFTPDVSVVYPNVLTEDEANLILDDVKGRLRRRRYEKGHWDAVITNYKEVELSDLNFENPEIPNIFRRIRQQLATNHLLKDGKDENRTIEWLPCHAIDLKKEGELNAHVDSVKFSGDLVAGVSLMSSSIMRLIPHMDGEGGNVNEESTVEGENKGWVDLYLPPLSLYALTGVGRYRYAHELLPTNSTFTQPDGTEILAERDHRISIIFRDAKEQA</sequence>
<dbReference type="GO" id="GO:0006631">
    <property type="term" value="P:fatty acid metabolic process"/>
    <property type="evidence" value="ECO:0007669"/>
    <property type="project" value="TreeGrafter"/>
</dbReference>
<dbReference type="EMBL" id="CAKOGP040000001">
    <property type="protein sequence ID" value="CAJ1893620.1"/>
    <property type="molecule type" value="Genomic_DNA"/>
</dbReference>
<dbReference type="InterPro" id="IPR037151">
    <property type="entry name" value="AlkB-like_sf"/>
</dbReference>
<dbReference type="Proteomes" id="UP001295423">
    <property type="component" value="Unassembled WGS sequence"/>
</dbReference>
<reference evidence="1" key="1">
    <citation type="submission" date="2023-08" db="EMBL/GenBank/DDBJ databases">
        <authorList>
            <person name="Audoor S."/>
            <person name="Bilcke G."/>
        </authorList>
    </citation>
    <scope>NUCLEOTIDE SEQUENCE</scope>
</reference>
<dbReference type="GO" id="GO:0006974">
    <property type="term" value="P:DNA damage response"/>
    <property type="evidence" value="ECO:0007669"/>
    <property type="project" value="InterPro"/>
</dbReference>
<dbReference type="InterPro" id="IPR032870">
    <property type="entry name" value="ALKBH7-like"/>
</dbReference>
<name>A0AAD2CA22_9STRA</name>
<dbReference type="SUPFAM" id="SSF51197">
    <property type="entry name" value="Clavaminate synthase-like"/>
    <property type="match status" value="1"/>
</dbReference>
<dbReference type="GO" id="GO:0005759">
    <property type="term" value="C:mitochondrial matrix"/>
    <property type="evidence" value="ECO:0007669"/>
    <property type="project" value="TreeGrafter"/>
</dbReference>
<dbReference type="Gene3D" id="2.60.120.590">
    <property type="entry name" value="Alpha-ketoglutarate-dependent dioxygenase AlkB-like"/>
    <property type="match status" value="1"/>
</dbReference>
<evidence type="ECO:0008006" key="3">
    <source>
        <dbReference type="Google" id="ProtNLM"/>
    </source>
</evidence>
<organism evidence="1 2">
    <name type="scientific">Cylindrotheca closterium</name>
    <dbReference type="NCBI Taxonomy" id="2856"/>
    <lineage>
        <taxon>Eukaryota</taxon>
        <taxon>Sar</taxon>
        <taxon>Stramenopiles</taxon>
        <taxon>Ochrophyta</taxon>
        <taxon>Bacillariophyta</taxon>
        <taxon>Bacillariophyceae</taxon>
        <taxon>Bacillariophycidae</taxon>
        <taxon>Bacillariales</taxon>
        <taxon>Bacillariaceae</taxon>
        <taxon>Cylindrotheca</taxon>
    </lineage>
</organism>
<keyword evidence="2" id="KW-1185">Reference proteome</keyword>
<gene>
    <name evidence="1" type="ORF">CYCCA115_LOCUS126</name>
</gene>
<dbReference type="PANTHER" id="PTHR21052:SF0">
    <property type="entry name" value="ALPHA-KETOGLUTARATE-DEPENDENT DIOXYGENASE ALKB HOMOLOG 7, MITOCHONDRIAL"/>
    <property type="match status" value="1"/>
</dbReference>
<comment type="caution">
    <text evidence="1">The sequence shown here is derived from an EMBL/GenBank/DDBJ whole genome shotgun (WGS) entry which is preliminary data.</text>
</comment>
<proteinExistence type="predicted"/>
<evidence type="ECO:0000313" key="1">
    <source>
        <dbReference type="EMBL" id="CAJ1893620.1"/>
    </source>
</evidence>